<name>A0A8S4B794_9TELE</name>
<dbReference type="EMBL" id="CAJRST010017779">
    <property type="protein sequence ID" value="CAG5945492.1"/>
    <property type="molecule type" value="Genomic_DNA"/>
</dbReference>
<feature type="region of interest" description="Disordered" evidence="1">
    <location>
        <begin position="137"/>
        <end position="200"/>
    </location>
</feature>
<reference evidence="2" key="1">
    <citation type="submission" date="2021-05" db="EMBL/GenBank/DDBJ databases">
        <authorList>
            <person name="Tigano A."/>
        </authorList>
    </citation>
    <scope>NUCLEOTIDE SEQUENCE</scope>
</reference>
<dbReference type="AlphaFoldDB" id="A0A8S4B794"/>
<protein>
    <submittedName>
        <fullName evidence="2">(Atlantic silverside) hypothetical protein</fullName>
    </submittedName>
</protein>
<sequence>MAVSVSRDLTVQVHEDANVVKLTDRRQELRAAIQRGEPKSLGVSQVMLGLMVMSYSIPLHFTELTEVVSTGFITAGVFAVILDKHCTMKLTVRKPDSVPPNPVGPDHGKVSNLLQTQKELQMLISFPPRSTLVTVWTPPDPLDSPGPSKPLWTPLDPLDPLLSPSSSQLLPELAGEDWDRDQDRDQDRYQDQDRDQEGPL</sequence>
<feature type="compositionally biased region" description="Low complexity" evidence="1">
    <location>
        <begin position="150"/>
        <end position="173"/>
    </location>
</feature>
<organism evidence="2 3">
    <name type="scientific">Menidia menidia</name>
    <name type="common">Atlantic silverside</name>
    <dbReference type="NCBI Taxonomy" id="238744"/>
    <lineage>
        <taxon>Eukaryota</taxon>
        <taxon>Metazoa</taxon>
        <taxon>Chordata</taxon>
        <taxon>Craniata</taxon>
        <taxon>Vertebrata</taxon>
        <taxon>Euteleostomi</taxon>
        <taxon>Actinopterygii</taxon>
        <taxon>Neopterygii</taxon>
        <taxon>Teleostei</taxon>
        <taxon>Neoteleostei</taxon>
        <taxon>Acanthomorphata</taxon>
        <taxon>Ovalentaria</taxon>
        <taxon>Atherinomorphae</taxon>
        <taxon>Atheriniformes</taxon>
        <taxon>Atherinopsidae</taxon>
        <taxon>Menidiinae</taxon>
        <taxon>Menidia</taxon>
    </lineage>
</organism>
<dbReference type="Proteomes" id="UP000677803">
    <property type="component" value="Unassembled WGS sequence"/>
</dbReference>
<gene>
    <name evidence="2" type="ORF">MMEN_LOCUS14070</name>
</gene>
<evidence type="ECO:0000313" key="2">
    <source>
        <dbReference type="EMBL" id="CAG5945492.1"/>
    </source>
</evidence>
<evidence type="ECO:0000313" key="3">
    <source>
        <dbReference type="Proteomes" id="UP000677803"/>
    </source>
</evidence>
<accession>A0A8S4B794</accession>
<feature type="compositionally biased region" description="Pro residues" evidence="1">
    <location>
        <begin position="138"/>
        <end position="148"/>
    </location>
</feature>
<feature type="compositionally biased region" description="Basic and acidic residues" evidence="1">
    <location>
        <begin position="181"/>
        <end position="200"/>
    </location>
</feature>
<proteinExistence type="predicted"/>
<dbReference type="OrthoDB" id="8936163at2759"/>
<keyword evidence="3" id="KW-1185">Reference proteome</keyword>
<comment type="caution">
    <text evidence="2">The sequence shown here is derived from an EMBL/GenBank/DDBJ whole genome shotgun (WGS) entry which is preliminary data.</text>
</comment>
<evidence type="ECO:0000256" key="1">
    <source>
        <dbReference type="SAM" id="MobiDB-lite"/>
    </source>
</evidence>